<dbReference type="InterPro" id="IPR014729">
    <property type="entry name" value="Rossmann-like_a/b/a_fold"/>
</dbReference>
<name>A0A5C1QE70_9SPIO</name>
<dbReference type="PANTHER" id="PTHR43766">
    <property type="entry name" value="TRYPTOPHAN--TRNA LIGASE, MITOCHONDRIAL"/>
    <property type="match status" value="1"/>
</dbReference>
<dbReference type="Proteomes" id="UP000323824">
    <property type="component" value="Chromosome"/>
</dbReference>
<dbReference type="EMBL" id="CP035807">
    <property type="protein sequence ID" value="QEN06355.1"/>
    <property type="molecule type" value="Genomic_DNA"/>
</dbReference>
<dbReference type="NCBIfam" id="TIGR00233">
    <property type="entry name" value="trpS"/>
    <property type="match status" value="1"/>
</dbReference>
<evidence type="ECO:0000256" key="7">
    <source>
        <dbReference type="ARBA" id="ARBA00022917"/>
    </source>
</evidence>
<dbReference type="KEGG" id="sper:EW093_05735"/>
<dbReference type="SUPFAM" id="SSF52374">
    <property type="entry name" value="Nucleotidylyl transferase"/>
    <property type="match status" value="1"/>
</dbReference>
<dbReference type="InterPro" id="IPR002306">
    <property type="entry name" value="Trp-tRNA-ligase"/>
</dbReference>
<dbReference type="PROSITE" id="PS00178">
    <property type="entry name" value="AA_TRNA_LIGASE_I"/>
    <property type="match status" value="1"/>
</dbReference>
<comment type="catalytic activity">
    <reaction evidence="9">
        <text>tRNA(Trp) + L-tryptophan + ATP = L-tryptophyl-tRNA(Trp) + AMP + diphosphate + H(+)</text>
        <dbReference type="Rhea" id="RHEA:24080"/>
        <dbReference type="Rhea" id="RHEA-COMP:9671"/>
        <dbReference type="Rhea" id="RHEA-COMP:9705"/>
        <dbReference type="ChEBI" id="CHEBI:15378"/>
        <dbReference type="ChEBI" id="CHEBI:30616"/>
        <dbReference type="ChEBI" id="CHEBI:33019"/>
        <dbReference type="ChEBI" id="CHEBI:57912"/>
        <dbReference type="ChEBI" id="CHEBI:78442"/>
        <dbReference type="ChEBI" id="CHEBI:78535"/>
        <dbReference type="ChEBI" id="CHEBI:456215"/>
        <dbReference type="EC" id="6.1.1.2"/>
    </reaction>
</comment>
<evidence type="ECO:0000256" key="1">
    <source>
        <dbReference type="ARBA" id="ARBA00005594"/>
    </source>
</evidence>
<dbReference type="PRINTS" id="PR01039">
    <property type="entry name" value="TRNASYNTHTRP"/>
</dbReference>
<keyword evidence="5 11" id="KW-0547">Nucleotide-binding</keyword>
<dbReference type="OrthoDB" id="9801042at2"/>
<keyword evidence="3" id="KW-0963">Cytoplasm</keyword>
<dbReference type="GO" id="GO:0006436">
    <property type="term" value="P:tryptophanyl-tRNA aminoacylation"/>
    <property type="evidence" value="ECO:0007669"/>
    <property type="project" value="UniProtKB-UniRule"/>
</dbReference>
<gene>
    <name evidence="12" type="primary">trpS</name>
    <name evidence="12" type="ORF">EW093_05735</name>
</gene>
<keyword evidence="8 11" id="KW-0030">Aminoacyl-tRNA synthetase</keyword>
<dbReference type="InterPro" id="IPR002305">
    <property type="entry name" value="aa-tRNA-synth_Ic"/>
</dbReference>
<evidence type="ECO:0000256" key="4">
    <source>
        <dbReference type="ARBA" id="ARBA00022598"/>
    </source>
</evidence>
<dbReference type="InterPro" id="IPR001412">
    <property type="entry name" value="aa-tRNA-synth_I_CS"/>
</dbReference>
<organism evidence="12 13">
    <name type="scientific">Thiospirochaeta perfilievii</name>
    <dbReference type="NCBI Taxonomy" id="252967"/>
    <lineage>
        <taxon>Bacteria</taxon>
        <taxon>Pseudomonadati</taxon>
        <taxon>Spirochaetota</taxon>
        <taxon>Spirochaetia</taxon>
        <taxon>Spirochaetales</taxon>
        <taxon>Spirochaetaceae</taxon>
        <taxon>Thiospirochaeta</taxon>
    </lineage>
</organism>
<dbReference type="CDD" id="cd00806">
    <property type="entry name" value="TrpRS_core"/>
    <property type="match status" value="1"/>
</dbReference>
<keyword evidence="6 11" id="KW-0067">ATP-binding</keyword>
<reference evidence="12 13" key="1">
    <citation type="submission" date="2019-02" db="EMBL/GenBank/DDBJ databases">
        <authorList>
            <person name="Fomenkov A."/>
            <person name="Dubinina G."/>
            <person name="Grabovich M."/>
            <person name="Vincze T."/>
            <person name="Roberts R.J."/>
        </authorList>
    </citation>
    <scope>NUCLEOTIDE SEQUENCE [LARGE SCALE GENOMIC DNA]</scope>
    <source>
        <strain evidence="12 13">P</strain>
    </source>
</reference>
<dbReference type="GO" id="GO:0005829">
    <property type="term" value="C:cytosol"/>
    <property type="evidence" value="ECO:0007669"/>
    <property type="project" value="TreeGrafter"/>
</dbReference>
<dbReference type="FunFam" id="1.10.240.10:FF:000005">
    <property type="entry name" value="Tryptophan--tRNA ligase"/>
    <property type="match status" value="1"/>
</dbReference>
<evidence type="ECO:0000256" key="8">
    <source>
        <dbReference type="ARBA" id="ARBA00023146"/>
    </source>
</evidence>
<keyword evidence="13" id="KW-1185">Reference proteome</keyword>
<dbReference type="InterPro" id="IPR050203">
    <property type="entry name" value="Trp-tRNA_synthetase"/>
</dbReference>
<dbReference type="GO" id="GO:0004830">
    <property type="term" value="F:tryptophan-tRNA ligase activity"/>
    <property type="evidence" value="ECO:0007669"/>
    <property type="project" value="UniProtKB-UniRule"/>
</dbReference>
<accession>A0A5C1QE70</accession>
<dbReference type="Pfam" id="PF00579">
    <property type="entry name" value="tRNA-synt_1b"/>
    <property type="match status" value="1"/>
</dbReference>
<dbReference type="PANTHER" id="PTHR43766:SF1">
    <property type="entry name" value="TRYPTOPHAN--TRNA LIGASE, MITOCHONDRIAL"/>
    <property type="match status" value="1"/>
</dbReference>
<dbReference type="FunFam" id="3.40.50.620:FF:000144">
    <property type="entry name" value="Tryptophan--tRNA ligase"/>
    <property type="match status" value="1"/>
</dbReference>
<reference evidence="12 13" key="2">
    <citation type="submission" date="2019-09" db="EMBL/GenBank/DDBJ databases">
        <title>Complete Genome Sequence and Methylome Analysis of free living Spirochaetas.</title>
        <authorList>
            <person name="Leshcheva N."/>
            <person name="Mikheeva N."/>
        </authorList>
    </citation>
    <scope>NUCLEOTIDE SEQUENCE [LARGE SCALE GENOMIC DNA]</scope>
    <source>
        <strain evidence="12 13">P</strain>
    </source>
</reference>
<dbReference type="Gene3D" id="1.10.240.10">
    <property type="entry name" value="Tyrosyl-Transfer RNA Synthetase"/>
    <property type="match status" value="1"/>
</dbReference>
<evidence type="ECO:0000256" key="10">
    <source>
        <dbReference type="NCBIfam" id="TIGR00233"/>
    </source>
</evidence>
<evidence type="ECO:0000256" key="9">
    <source>
        <dbReference type="ARBA" id="ARBA00049929"/>
    </source>
</evidence>
<evidence type="ECO:0000256" key="6">
    <source>
        <dbReference type="ARBA" id="ARBA00022840"/>
    </source>
</evidence>
<dbReference type="AlphaFoldDB" id="A0A5C1QE70"/>
<proteinExistence type="inferred from homology"/>
<comment type="similarity">
    <text evidence="1 11">Belongs to the class-I aminoacyl-tRNA synthetase family.</text>
</comment>
<dbReference type="GO" id="GO:0005524">
    <property type="term" value="F:ATP binding"/>
    <property type="evidence" value="ECO:0007669"/>
    <property type="project" value="UniProtKB-KW"/>
</dbReference>
<dbReference type="EC" id="6.1.1.2" evidence="2 10"/>
<keyword evidence="7 11" id="KW-0648">Protein biosynthesis</keyword>
<evidence type="ECO:0000256" key="11">
    <source>
        <dbReference type="RuleBase" id="RU363036"/>
    </source>
</evidence>
<dbReference type="Gene3D" id="3.40.50.620">
    <property type="entry name" value="HUPs"/>
    <property type="match status" value="1"/>
</dbReference>
<evidence type="ECO:0000313" key="13">
    <source>
        <dbReference type="Proteomes" id="UP000323824"/>
    </source>
</evidence>
<evidence type="ECO:0000256" key="5">
    <source>
        <dbReference type="ARBA" id="ARBA00022741"/>
    </source>
</evidence>
<evidence type="ECO:0000256" key="3">
    <source>
        <dbReference type="ARBA" id="ARBA00022490"/>
    </source>
</evidence>
<evidence type="ECO:0000313" key="12">
    <source>
        <dbReference type="EMBL" id="QEN06355.1"/>
    </source>
</evidence>
<keyword evidence="4 11" id="KW-0436">Ligase</keyword>
<sequence length="338" mass="38108">MEIQVEKKVLLTGIKPTGIPHLGNYFGAIKPALTMVSDDSYDARLFIADYHSINTIRDPKILKQYVYEVAATWLSCGLDPEKVLLYRQSSVPETLELNTILNAFTAKGLMNRAHAYKAAVDKNREKDKPEDHGINMGLYTYPILMAADILLFDANVVPVGKDQVQHVEMACDIAQAINHNYKSELLTIPSYVIDENTKTIVGMDGRKMSKSYGNAIELFLPEKKLKKTINKIVTNSQEIEEVKDPETCNVFALYKLFATKEQQDKLAKTYRAGGMGWGHAKGELFEVVNAELKPIRDKYYDLMDNKDYIDEVLKKGEAKAREIAAQKILKLRKAIGID</sequence>
<evidence type="ECO:0000256" key="2">
    <source>
        <dbReference type="ARBA" id="ARBA00013161"/>
    </source>
</evidence>
<protein>
    <recommendedName>
        <fullName evidence="2 10">Tryptophan--tRNA ligase</fullName>
        <ecNumber evidence="2 10">6.1.1.2</ecNumber>
    </recommendedName>
</protein>